<keyword evidence="2" id="KW-0812">Transmembrane</keyword>
<dbReference type="Proteomes" id="UP000177390">
    <property type="component" value="Unassembled WGS sequence"/>
</dbReference>
<feature type="compositionally biased region" description="Low complexity" evidence="1">
    <location>
        <begin position="39"/>
        <end position="57"/>
    </location>
</feature>
<dbReference type="InterPro" id="IPR018247">
    <property type="entry name" value="EF_Hand_1_Ca_BS"/>
</dbReference>
<organism evidence="4 5">
    <name type="scientific">Candidatus Collierbacteria bacterium RIFCSPHIGHO2_02_FULL_49_10</name>
    <dbReference type="NCBI Taxonomy" id="1817723"/>
    <lineage>
        <taxon>Bacteria</taxon>
        <taxon>Candidatus Collieribacteriota</taxon>
    </lineage>
</organism>
<evidence type="ECO:0000313" key="4">
    <source>
        <dbReference type="EMBL" id="OGD70968.1"/>
    </source>
</evidence>
<dbReference type="EMBL" id="MFAH01000036">
    <property type="protein sequence ID" value="OGD70968.1"/>
    <property type="molecule type" value="Genomic_DNA"/>
</dbReference>
<dbReference type="Gene3D" id="1.10.1330.10">
    <property type="entry name" value="Dockerin domain"/>
    <property type="match status" value="1"/>
</dbReference>
<dbReference type="CDD" id="cd00198">
    <property type="entry name" value="vWFA"/>
    <property type="match status" value="1"/>
</dbReference>
<dbReference type="Gene3D" id="3.40.50.410">
    <property type="entry name" value="von Willebrand factor, type A domain"/>
    <property type="match status" value="1"/>
</dbReference>
<dbReference type="Pfam" id="PF13519">
    <property type="entry name" value="VWA_2"/>
    <property type="match status" value="1"/>
</dbReference>
<comment type="caution">
    <text evidence="4">The sequence shown here is derived from an EMBL/GenBank/DDBJ whole genome shotgun (WGS) entry which is preliminary data.</text>
</comment>
<feature type="domain" description="VWFA" evidence="3">
    <location>
        <begin position="566"/>
        <end position="784"/>
    </location>
</feature>
<evidence type="ECO:0000256" key="2">
    <source>
        <dbReference type="SAM" id="Phobius"/>
    </source>
</evidence>
<evidence type="ECO:0000313" key="5">
    <source>
        <dbReference type="Proteomes" id="UP000177390"/>
    </source>
</evidence>
<sequence length="863" mass="92699">MNHRRGEVATLLTIVSMAVIGFGLFVGAQVSRQVGPVNTAPQAASGGQSGQQPTQGPITSAPTPTPINKEFKSSWFEGSQSLVCAAKFTCTSDPVIRKLELRAPIGTQVFNVDKNGNSPLGLVIGSSCSGRAQGIQIDYDPTKIYSNADLVRDFKINQGDIVISVVSGTSRLSSWRGQGIHYFVYPREFAFGADDAEFYFEFDAKLAGVTSRYSQKAIGKKGCTIITPTPTTPTITPVPLSAACFENCSTKNPTVTCNDPRDPTVRCFETVNGPTPTKATQQNPGDNNGGQSGGGLRIVGPCKDGSAKCQCLPSRCIDGDANCSSKPLACNPPKTVTPPPTVPPQACTFNSYAYVQECTDYDLATNICHSVKPINPSELKKGALWGTANNRQMTARNKVAPVDLLVDTATTKTKFKRLQLKVKQPSPTPGMITRDFYVRPVNINFPLQQGQDPTDFSSTSGIVIGEPGTVSAELYSNGERNAFARLFWDEEEYSLVSNQQASPYKGNEILRCDNVPFGKAACQSIVNGVPLDVRDTTDREIGNFNIQCGDDIVYGWTLQKCKLDLDYVFVIDTSTSMANFPDPYAGQGNKVDAAIANLNSYVEAIKNSGTNSRVALVNFNSDPAYSQTHPQYPSTTAVLSPFTASLDGIQRIITTELRSKVREGTCIECGLKLANDLVTNREDSTRRPMVILLSDGLPNSQPGDPNQPSAEAKILTQANGLKGKNKTLAAIGYGTFAPGDPGTADAAKVYIDLLKKIASNDEWVFSTNTAISTGGNLSDIMSKISAKLNSCPVAELNLANSLRSKDVNKDGVINSVDLFLVFDNYFARGENIAEDVNGDKIVNSLDVTEIFSDFGTVVSTETK</sequence>
<keyword evidence="2" id="KW-1133">Transmembrane helix</keyword>
<proteinExistence type="predicted"/>
<keyword evidence="2" id="KW-0472">Membrane</keyword>
<dbReference type="GO" id="GO:0000272">
    <property type="term" value="P:polysaccharide catabolic process"/>
    <property type="evidence" value="ECO:0007669"/>
    <property type="project" value="InterPro"/>
</dbReference>
<reference evidence="4 5" key="1">
    <citation type="journal article" date="2016" name="Nat. Commun.">
        <title>Thousands of microbial genomes shed light on interconnected biogeochemical processes in an aquifer system.</title>
        <authorList>
            <person name="Anantharaman K."/>
            <person name="Brown C.T."/>
            <person name="Hug L.A."/>
            <person name="Sharon I."/>
            <person name="Castelle C.J."/>
            <person name="Probst A.J."/>
            <person name="Thomas B.C."/>
            <person name="Singh A."/>
            <person name="Wilkins M.J."/>
            <person name="Karaoz U."/>
            <person name="Brodie E.L."/>
            <person name="Williams K.H."/>
            <person name="Hubbard S.S."/>
            <person name="Banfield J.F."/>
        </authorList>
    </citation>
    <scope>NUCLEOTIDE SEQUENCE [LARGE SCALE GENOMIC DNA]</scope>
</reference>
<dbReference type="SUPFAM" id="SSF53300">
    <property type="entry name" value="vWA-like"/>
    <property type="match status" value="1"/>
</dbReference>
<feature type="region of interest" description="Disordered" evidence="1">
    <location>
        <begin position="273"/>
        <end position="294"/>
    </location>
</feature>
<accession>A0A1F5EU83</accession>
<dbReference type="PROSITE" id="PS50234">
    <property type="entry name" value="VWFA"/>
    <property type="match status" value="1"/>
</dbReference>
<dbReference type="SUPFAM" id="SSF63446">
    <property type="entry name" value="Type I dockerin domain"/>
    <property type="match status" value="1"/>
</dbReference>
<name>A0A1F5EU83_9BACT</name>
<dbReference type="SMART" id="SM00327">
    <property type="entry name" value="VWA"/>
    <property type="match status" value="1"/>
</dbReference>
<evidence type="ECO:0000259" key="3">
    <source>
        <dbReference type="PROSITE" id="PS50234"/>
    </source>
</evidence>
<dbReference type="InterPro" id="IPR002035">
    <property type="entry name" value="VWF_A"/>
</dbReference>
<dbReference type="PROSITE" id="PS00018">
    <property type="entry name" value="EF_HAND_1"/>
    <property type="match status" value="2"/>
</dbReference>
<feature type="region of interest" description="Disordered" evidence="1">
    <location>
        <begin position="38"/>
        <end position="64"/>
    </location>
</feature>
<feature type="transmembrane region" description="Helical" evidence="2">
    <location>
        <begin position="7"/>
        <end position="28"/>
    </location>
</feature>
<protein>
    <recommendedName>
        <fullName evidence="3">VWFA domain-containing protein</fullName>
    </recommendedName>
</protein>
<dbReference type="AlphaFoldDB" id="A0A1F5EU83"/>
<dbReference type="CDD" id="cd14256">
    <property type="entry name" value="Dockerin_I"/>
    <property type="match status" value="1"/>
</dbReference>
<evidence type="ECO:0000256" key="1">
    <source>
        <dbReference type="SAM" id="MobiDB-lite"/>
    </source>
</evidence>
<dbReference type="InterPro" id="IPR036439">
    <property type="entry name" value="Dockerin_dom_sf"/>
</dbReference>
<gene>
    <name evidence="4" type="ORF">A3D09_03805</name>
</gene>
<dbReference type="InterPro" id="IPR036465">
    <property type="entry name" value="vWFA_dom_sf"/>
</dbReference>